<feature type="transmembrane region" description="Helical" evidence="2">
    <location>
        <begin position="44"/>
        <end position="64"/>
    </location>
</feature>
<reference evidence="3" key="1">
    <citation type="submission" date="2015-11" db="EMBL/GenBank/DDBJ databases">
        <title>Molecular characterization of pSinB plasmid of arsenite oxidizing, metalotolerant Sinorhizobium sp. M14 - insight into the heavy metal resistome of sinorhizobial extrachromosomal replicons.</title>
        <authorList>
            <person name="Romaniuk K."/>
            <person name="Decewicz P."/>
            <person name="Mielnicki S."/>
            <person name="Sklodowska A."/>
            <person name="Dziewit L."/>
            <person name="Drewniak L."/>
        </authorList>
    </citation>
    <scope>NUCLEOTIDE SEQUENCE</scope>
    <source>
        <strain evidence="3">M14</strain>
        <plasmid evidence="3">pSinB</plasmid>
    </source>
</reference>
<keyword evidence="3" id="KW-0614">Plasmid</keyword>
<evidence type="ECO:0000256" key="1">
    <source>
        <dbReference type="SAM" id="MobiDB-lite"/>
    </source>
</evidence>
<accession>A0A142BPN7</accession>
<dbReference type="RefSeq" id="WP_115422031.1">
    <property type="nucleotide sequence ID" value="NZ_KU140623.1"/>
</dbReference>
<sequence>MTNRGSRLPITQKKGLLMSNSVSETSLSADIWRYLRYQLRGRRGLVAGTAAVAIPGLWLGWPWLVAVGMAPILVAVAPCAIMCALGLCAMKGSSNANASDVGSDKIGSGAGCCSQSQAADKVGAPMTVGRSADRSTEPAAPLVATPPAKFNLVEGKRGALPEDAGLSGEEISLDKEKIQ</sequence>
<keyword evidence="2" id="KW-0812">Transmembrane</keyword>
<proteinExistence type="predicted"/>
<feature type="region of interest" description="Disordered" evidence="1">
    <location>
        <begin position="159"/>
        <end position="179"/>
    </location>
</feature>
<gene>
    <name evidence="3" type="ORF">pSinB_186</name>
</gene>
<dbReference type="EMBL" id="KU140623">
    <property type="protein sequence ID" value="AMP35045.1"/>
    <property type="molecule type" value="Genomic_DNA"/>
</dbReference>
<dbReference type="AlphaFoldDB" id="A0A142BPN7"/>
<protein>
    <recommendedName>
        <fullName evidence="4">Transmembrane protein</fullName>
    </recommendedName>
</protein>
<evidence type="ECO:0000313" key="3">
    <source>
        <dbReference type="EMBL" id="AMP35045.1"/>
    </source>
</evidence>
<feature type="region of interest" description="Disordered" evidence="1">
    <location>
        <begin position="124"/>
        <end position="143"/>
    </location>
</feature>
<organism evidence="3">
    <name type="scientific">Sinorhizobium sp. M14</name>
    <dbReference type="NCBI Taxonomy" id="430451"/>
    <lineage>
        <taxon>Bacteria</taxon>
        <taxon>Pseudomonadati</taxon>
        <taxon>Pseudomonadota</taxon>
        <taxon>Alphaproteobacteria</taxon>
        <taxon>Hyphomicrobiales</taxon>
        <taxon>Rhizobiaceae</taxon>
        <taxon>Sinorhizobium/Ensifer group</taxon>
        <taxon>Sinorhizobium</taxon>
    </lineage>
</organism>
<evidence type="ECO:0000256" key="2">
    <source>
        <dbReference type="SAM" id="Phobius"/>
    </source>
</evidence>
<feature type="transmembrane region" description="Helical" evidence="2">
    <location>
        <begin position="70"/>
        <end position="90"/>
    </location>
</feature>
<keyword evidence="2" id="KW-0472">Membrane</keyword>
<evidence type="ECO:0008006" key="4">
    <source>
        <dbReference type="Google" id="ProtNLM"/>
    </source>
</evidence>
<keyword evidence="2" id="KW-1133">Transmembrane helix</keyword>
<name>A0A142BPN7_9HYPH</name>
<geneLocation type="plasmid" evidence="3">
    <name>pSinB</name>
</geneLocation>